<dbReference type="InterPro" id="IPR004671">
    <property type="entry name" value="Na+/H+_antiporter_NhaB"/>
</dbReference>
<dbReference type="GO" id="GO:0005886">
    <property type="term" value="C:plasma membrane"/>
    <property type="evidence" value="ECO:0007669"/>
    <property type="project" value="UniProtKB-SubCell"/>
</dbReference>
<protein>
    <recommendedName>
        <fullName evidence="13">Na(+)/H(+) antiporter NhaB</fullName>
    </recommendedName>
    <alternativeName>
        <fullName evidence="13">Sodium/proton antiporter NhaB</fullName>
    </alternativeName>
</protein>
<evidence type="ECO:0000256" key="6">
    <source>
        <dbReference type="ARBA" id="ARBA00022519"/>
    </source>
</evidence>
<evidence type="ECO:0000256" key="9">
    <source>
        <dbReference type="ARBA" id="ARBA00023053"/>
    </source>
</evidence>
<dbReference type="EMBL" id="JADHSG010000001">
    <property type="protein sequence ID" value="MBL6902693.1"/>
    <property type="molecule type" value="Genomic_DNA"/>
</dbReference>
<evidence type="ECO:0000313" key="15">
    <source>
        <dbReference type="Proteomes" id="UP000705230"/>
    </source>
</evidence>
<keyword evidence="3 13" id="KW-0813">Transport</keyword>
<evidence type="ECO:0000256" key="5">
    <source>
        <dbReference type="ARBA" id="ARBA00022475"/>
    </source>
</evidence>
<evidence type="ECO:0000256" key="7">
    <source>
        <dbReference type="ARBA" id="ARBA00022692"/>
    </source>
</evidence>
<comment type="similarity">
    <text evidence="2 13">Belongs to the NhaB Na(+)/H(+) (TC 2.A.34) antiporter family.</text>
</comment>
<reference evidence="14" key="1">
    <citation type="submission" date="2020-10" db="EMBL/GenBank/DDBJ databases">
        <title>Microbiome of the Black Sea water column analyzed by genome centric metagenomics.</title>
        <authorList>
            <person name="Cabello-Yeves P.J."/>
            <person name="Callieri C."/>
            <person name="Picazo A."/>
            <person name="Mehrshad M."/>
            <person name="Haro-Moreno J.M."/>
            <person name="Roda-Garcia J."/>
            <person name="Dzembekova N."/>
            <person name="Slabakova V."/>
            <person name="Slabakova N."/>
            <person name="Moncheva S."/>
            <person name="Rodriguez-Valera F."/>
        </authorList>
    </citation>
    <scope>NUCLEOTIDE SEQUENCE</scope>
    <source>
        <strain evidence="14">BS30m-G43</strain>
    </source>
</reference>
<comment type="catalytic activity">
    <reaction evidence="13">
        <text>2 Na(+)(in) + 3 H(+)(out) = 2 Na(+)(out) + 3 H(+)(in)</text>
        <dbReference type="Rhea" id="RHEA:29247"/>
        <dbReference type="ChEBI" id="CHEBI:15378"/>
        <dbReference type="ChEBI" id="CHEBI:29101"/>
    </reaction>
</comment>
<feature type="transmembrane region" description="Helical" evidence="13">
    <location>
        <begin position="17"/>
        <end position="37"/>
    </location>
</feature>
<dbReference type="PANTHER" id="PTHR43302:SF1">
    <property type="entry name" value="NA(+)_H(+) ANTIPORTER NHAB"/>
    <property type="match status" value="1"/>
</dbReference>
<evidence type="ECO:0000256" key="13">
    <source>
        <dbReference type="HAMAP-Rule" id="MF_01599"/>
    </source>
</evidence>
<evidence type="ECO:0000256" key="11">
    <source>
        <dbReference type="ARBA" id="ARBA00023136"/>
    </source>
</evidence>
<dbReference type="AlphaFoldDB" id="A0A937JDH8"/>
<keyword evidence="4 13" id="KW-0050">Antiport</keyword>
<feature type="transmembrane region" description="Helical" evidence="13">
    <location>
        <begin position="358"/>
        <end position="377"/>
    </location>
</feature>
<proteinExistence type="inferred from homology"/>
<feature type="transmembrane region" description="Helical" evidence="13">
    <location>
        <begin position="139"/>
        <end position="167"/>
    </location>
</feature>
<feature type="transmembrane region" description="Helical" evidence="13">
    <location>
        <begin position="486"/>
        <end position="504"/>
    </location>
</feature>
<evidence type="ECO:0000256" key="4">
    <source>
        <dbReference type="ARBA" id="ARBA00022449"/>
    </source>
</evidence>
<comment type="caution">
    <text evidence="13">Lacks conserved residue(s) required for the propagation of feature annotation.</text>
</comment>
<comment type="subcellular location">
    <subcellularLocation>
        <location evidence="1 13">Cell membrane</location>
        <topology evidence="1 13">Multi-pass membrane protein</topology>
    </subcellularLocation>
</comment>
<name>A0A937JDH8_9GAMM</name>
<dbReference type="Pfam" id="PF06450">
    <property type="entry name" value="NhaB"/>
    <property type="match status" value="1"/>
</dbReference>
<dbReference type="PANTHER" id="PTHR43302">
    <property type="entry name" value="TRANSPORTER ARSB-RELATED"/>
    <property type="match status" value="1"/>
</dbReference>
<keyword evidence="12 13" id="KW-0739">Sodium transport</keyword>
<comment type="function">
    <text evidence="13">Na(+)/H(+) antiporter that extrudes sodium in exchange for external protons.</text>
</comment>
<gene>
    <name evidence="13 14" type="primary">nhaB</name>
    <name evidence="14" type="ORF">ISR29_00640</name>
</gene>
<evidence type="ECO:0000313" key="14">
    <source>
        <dbReference type="EMBL" id="MBL6902693.1"/>
    </source>
</evidence>
<keyword evidence="6" id="KW-0997">Cell inner membrane</keyword>
<evidence type="ECO:0000256" key="2">
    <source>
        <dbReference type="ARBA" id="ARBA00006036"/>
    </source>
</evidence>
<dbReference type="Proteomes" id="UP000705230">
    <property type="component" value="Unassembled WGS sequence"/>
</dbReference>
<keyword evidence="7 13" id="KW-0812">Transmembrane</keyword>
<evidence type="ECO:0000256" key="12">
    <source>
        <dbReference type="ARBA" id="ARBA00023201"/>
    </source>
</evidence>
<feature type="transmembrane region" description="Helical" evidence="13">
    <location>
        <begin position="100"/>
        <end position="127"/>
    </location>
</feature>
<evidence type="ECO:0000256" key="3">
    <source>
        <dbReference type="ARBA" id="ARBA00022448"/>
    </source>
</evidence>
<evidence type="ECO:0000256" key="8">
    <source>
        <dbReference type="ARBA" id="ARBA00022989"/>
    </source>
</evidence>
<keyword evidence="5 13" id="KW-1003">Cell membrane</keyword>
<evidence type="ECO:0000256" key="10">
    <source>
        <dbReference type="ARBA" id="ARBA00023065"/>
    </source>
</evidence>
<feature type="transmembrane region" description="Helical" evidence="13">
    <location>
        <begin position="44"/>
        <end position="64"/>
    </location>
</feature>
<organism evidence="14 15">
    <name type="scientific">SAR86 cluster bacterium</name>
    <dbReference type="NCBI Taxonomy" id="2030880"/>
    <lineage>
        <taxon>Bacteria</taxon>
        <taxon>Pseudomonadati</taxon>
        <taxon>Pseudomonadota</taxon>
        <taxon>Gammaproteobacteria</taxon>
        <taxon>SAR86 cluster</taxon>
    </lineage>
</organism>
<feature type="transmembrane region" description="Helical" evidence="13">
    <location>
        <begin position="307"/>
        <end position="338"/>
    </location>
</feature>
<dbReference type="GO" id="GO:0015385">
    <property type="term" value="F:sodium:proton antiporter activity"/>
    <property type="evidence" value="ECO:0007669"/>
    <property type="project" value="InterPro"/>
</dbReference>
<accession>A0A937JDH8</accession>
<comment type="caution">
    <text evidence="14">The sequence shown here is derived from an EMBL/GenBank/DDBJ whole genome shotgun (WGS) entry which is preliminary data.</text>
</comment>
<sequence>MNTLQILSKMFLGNSPIWYKSTIIVFLVLNPILLLSLNSMGLNGSFIVGWLFLLEFIFTLALALKCYPLQPGGLLAIEAIALGLTSTESVYHEISNNLEVILLLIFMVAGIYFMKNLMLTIFTKLLLNIKSKNTLSFTFLFSAAFLSAFLDALTVTAVLISVAIGFYRIFHTVKSNKDFTDTNHDFHSDDTLSIKAKDELEDFKGFLRDLIMHGAVGTALGGVCTIVGEPQNLLIAGVVGWDFVEFVIAMAPVTMPVFVAGVFTCFMIERFKLAGFGHQLPDSIRQIFIDYDQYESSQKTDIQKAELYVEFIVLLFLIAALALHLAAVGIIGLAVIILLTSFKGITDEHDLGPAFKEALPFTALLAVFFAIVSVIHDQHLFSPVIYYVLQQDPAIQPSVFFMANGLLSAISDNVFVATIYINEINQVYLAGDIGRDQFEALAVAVNTGTNIPSIATPNGQAAFLFLLTSSLAPLINLSYMKMVKMALPYTIVLTIVGLYSITYIL</sequence>
<keyword evidence="9 13" id="KW-0915">Sodium</keyword>
<dbReference type="NCBIfam" id="NF007093">
    <property type="entry name" value="PRK09547.1"/>
    <property type="match status" value="1"/>
</dbReference>
<evidence type="ECO:0000256" key="1">
    <source>
        <dbReference type="ARBA" id="ARBA00004651"/>
    </source>
</evidence>
<keyword evidence="10 13" id="KW-0406">Ion transport</keyword>
<keyword evidence="8 13" id="KW-1133">Transmembrane helix</keyword>
<feature type="transmembrane region" description="Helical" evidence="13">
    <location>
        <begin position="246"/>
        <end position="268"/>
    </location>
</feature>
<dbReference type="HAMAP" id="MF_01599">
    <property type="entry name" value="NhaB"/>
    <property type="match status" value="1"/>
</dbReference>
<keyword evidence="11 13" id="KW-0472">Membrane</keyword>